<organism evidence="1 2">
    <name type="scientific">Brucella neotomae 5K33</name>
    <dbReference type="NCBI Taxonomy" id="520456"/>
    <lineage>
        <taxon>Bacteria</taxon>
        <taxon>Pseudomonadati</taxon>
        <taxon>Pseudomonadota</taxon>
        <taxon>Alphaproteobacteria</taxon>
        <taxon>Hyphomicrobiales</taxon>
        <taxon>Brucellaceae</taxon>
        <taxon>Brucella/Ochrobactrum group</taxon>
        <taxon>Brucella</taxon>
    </lineage>
</organism>
<protein>
    <submittedName>
        <fullName evidence="1">Uncharacterized protein</fullName>
    </submittedName>
</protein>
<proteinExistence type="predicted"/>
<sequence length="50" mass="5146">MKFHAPVAAALAGAKADARLAHEKAAFAAFSGTFHAIQAETLPFSSCRSA</sequence>
<dbReference type="Proteomes" id="UP000005727">
    <property type="component" value="Unassembled WGS sequence"/>
</dbReference>
<reference evidence="1 2" key="1">
    <citation type="submission" date="2009-01" db="EMBL/GenBank/DDBJ databases">
        <title>The Genome Sequence of Brucella neotomae 5K33.</title>
        <authorList>
            <consortium name="The Broad Institute Genome Sequencing Platform"/>
            <person name="Ward D."/>
            <person name="Young S.K."/>
            <person name="Kodira C.D."/>
            <person name="Zeng Q."/>
            <person name="Koehrsen M."/>
            <person name="Alvarado L."/>
            <person name="Berlin A."/>
            <person name="Borenstein D."/>
            <person name="Chen Z."/>
            <person name="Engels R."/>
            <person name="Freedman E."/>
            <person name="Gellesch M."/>
            <person name="Goldberg J."/>
            <person name="Griggs A."/>
            <person name="Gujja S."/>
            <person name="Heiman D."/>
            <person name="Hepburn T."/>
            <person name="Howarth C."/>
            <person name="Jen D."/>
            <person name="Larson L."/>
            <person name="Lewis B."/>
            <person name="Mehta T."/>
            <person name="Park D."/>
            <person name="Pearson M."/>
            <person name="Roberts A."/>
            <person name="Saif S."/>
            <person name="Shea T."/>
            <person name="Shenoy N."/>
            <person name="Sisk P."/>
            <person name="Stolte C."/>
            <person name="Sykes S."/>
            <person name="Walk T."/>
            <person name="White J."/>
            <person name="Yandava C."/>
            <person name="Whatmore A.M."/>
            <person name="Perrett L.L."/>
            <person name="O'Callaghan D."/>
            <person name="Nusbaum C."/>
            <person name="Galagan J."/>
            <person name="Birren B."/>
        </authorList>
    </citation>
    <scope>NUCLEOTIDE SEQUENCE [LARGE SCALE GENOMIC DNA]</scope>
    <source>
        <strain evidence="1 2">5K33</strain>
    </source>
</reference>
<dbReference type="EMBL" id="EQ999582">
    <property type="protein sequence ID" value="EEY04675.1"/>
    <property type="molecule type" value="Genomic_DNA"/>
</dbReference>
<keyword evidence="2" id="KW-1185">Reference proteome</keyword>
<evidence type="ECO:0000313" key="2">
    <source>
        <dbReference type="Proteomes" id="UP000005727"/>
    </source>
</evidence>
<dbReference type="AlphaFoldDB" id="A0A7U8PWU4"/>
<name>A0A7U8PWU4_BRUNE</name>
<gene>
    <name evidence="1" type="ORF">BANG_01386</name>
</gene>
<evidence type="ECO:0000313" key="1">
    <source>
        <dbReference type="EMBL" id="EEY04675.1"/>
    </source>
</evidence>
<accession>A0A7U8PWU4</accession>